<dbReference type="OMA" id="WPEYWEF"/>
<dbReference type="eggNOG" id="ENOG502SP9R">
    <property type="taxonomic scope" value="Eukaryota"/>
</dbReference>
<gene>
    <name evidence="2" type="ORF">UREG_06598</name>
</gene>
<dbReference type="InterPro" id="IPR002575">
    <property type="entry name" value="Aminoglycoside_PTrfase"/>
</dbReference>
<dbReference type="OrthoDB" id="4176195at2759"/>
<dbReference type="KEGG" id="ure:UREG_06598"/>
<evidence type="ECO:0000313" key="3">
    <source>
        <dbReference type="Proteomes" id="UP000002058"/>
    </source>
</evidence>
<dbReference type="SUPFAM" id="SSF56112">
    <property type="entry name" value="Protein kinase-like (PK-like)"/>
    <property type="match status" value="1"/>
</dbReference>
<feature type="domain" description="Aminoglycoside phosphotransferase" evidence="1">
    <location>
        <begin position="389"/>
        <end position="574"/>
    </location>
</feature>
<dbReference type="PANTHER" id="PTHR21310:SF58">
    <property type="entry name" value="AMINOGLYCOSIDE PHOSPHOTRANSFERASE DOMAIN-CONTAINING PROTEIN"/>
    <property type="match status" value="1"/>
</dbReference>
<organism evidence="2 3">
    <name type="scientific">Uncinocarpus reesii (strain UAMH 1704)</name>
    <dbReference type="NCBI Taxonomy" id="336963"/>
    <lineage>
        <taxon>Eukaryota</taxon>
        <taxon>Fungi</taxon>
        <taxon>Dikarya</taxon>
        <taxon>Ascomycota</taxon>
        <taxon>Pezizomycotina</taxon>
        <taxon>Eurotiomycetes</taxon>
        <taxon>Eurotiomycetidae</taxon>
        <taxon>Onygenales</taxon>
        <taxon>Onygenaceae</taxon>
        <taxon>Uncinocarpus</taxon>
    </lineage>
</organism>
<proteinExistence type="predicted"/>
<dbReference type="STRING" id="336963.C4JVK6"/>
<name>C4JVK6_UNCRE</name>
<sequence length="615" mass="69078">MQSSGQTSAKMKQPENLENSISQYLNQHSLSVPFNDLLSLLPSLLKEARYSEIWGIDLANGRRDHVHAILAKFLIKASVMPSLLVERTQWALLKTLKLRALVKPAKFAFSNAPQLAEFVYITRYQNLHVMWILLDEKKLKRYRHLVPRLNSQNQLMNIAQGFVETLVDILFKAASTFSELQAAVVIDCYPHQYEKGRKIEHGYRTVLRNGINDLIPRLVSGYPELLSRLFIINPCPNVFCTLPLPDHVLQCTWILGEPKEVAQHLGDEVPPRYGGRGKSLSENDCLADERSKGIIALGSNVSLQEPIPVGQAIAHSSEQWSSDLDTPEKEIKIPFSFSERIGFPTFILDPKDLETFPELYPGKGGARIVPIADGMLVKYGPGVRLAEAEALHLASTSTTIVTPQLIAAYILEDVCYIIMSYEEGAVLSDLWERTTQEQQDKIVSQLRDAVNQMRAIKGDYIGGIGHVACQDPIFDAGWAPQGCVYGPYESEEAFNEGIVKAMEDRFAPKPGEQASTSSIPVSEYLTRQTLRSLKGHEIVFAHGDLSPDNIIVRPDYTIVIVDWGLAGFWPEYWEYFRATVTIPITEDWDLVVEKFVPPYYIESTIMSNTAAVIWN</sequence>
<dbReference type="AlphaFoldDB" id="C4JVK6"/>
<dbReference type="Pfam" id="PF01636">
    <property type="entry name" value="APH"/>
    <property type="match status" value="1"/>
</dbReference>
<dbReference type="EMBL" id="CH476618">
    <property type="protein sequence ID" value="EEP81733.1"/>
    <property type="molecule type" value="Genomic_DNA"/>
</dbReference>
<reference evidence="3" key="1">
    <citation type="journal article" date="2009" name="Genome Res.">
        <title>Comparative genomic analyses of the human fungal pathogens Coccidioides and their relatives.</title>
        <authorList>
            <person name="Sharpton T.J."/>
            <person name="Stajich J.E."/>
            <person name="Rounsley S.D."/>
            <person name="Gardner M.J."/>
            <person name="Wortman J.R."/>
            <person name="Jordar V.S."/>
            <person name="Maiti R."/>
            <person name="Kodira C.D."/>
            <person name="Neafsey D.E."/>
            <person name="Zeng Q."/>
            <person name="Hung C.-Y."/>
            <person name="McMahan C."/>
            <person name="Muszewska A."/>
            <person name="Grynberg M."/>
            <person name="Mandel M.A."/>
            <person name="Kellner E.M."/>
            <person name="Barker B.M."/>
            <person name="Galgiani J.N."/>
            <person name="Orbach M.J."/>
            <person name="Kirkland T.N."/>
            <person name="Cole G.T."/>
            <person name="Henn M.R."/>
            <person name="Birren B.W."/>
            <person name="Taylor J.W."/>
        </authorList>
    </citation>
    <scope>NUCLEOTIDE SEQUENCE [LARGE SCALE GENOMIC DNA]</scope>
    <source>
        <strain evidence="3">UAMH 1704</strain>
    </source>
</reference>
<dbReference type="Proteomes" id="UP000002058">
    <property type="component" value="Unassembled WGS sequence"/>
</dbReference>
<dbReference type="RefSeq" id="XP_002583631.1">
    <property type="nucleotide sequence ID" value="XM_002583585.1"/>
</dbReference>
<dbReference type="PANTHER" id="PTHR21310">
    <property type="entry name" value="AMINOGLYCOSIDE PHOSPHOTRANSFERASE-RELATED-RELATED"/>
    <property type="match status" value="1"/>
</dbReference>
<dbReference type="GeneID" id="8438427"/>
<keyword evidence="3" id="KW-1185">Reference proteome</keyword>
<dbReference type="Gene3D" id="3.90.1200.10">
    <property type="match status" value="1"/>
</dbReference>
<evidence type="ECO:0000313" key="2">
    <source>
        <dbReference type="EMBL" id="EEP81733.1"/>
    </source>
</evidence>
<dbReference type="HOGENOM" id="CLU_037862_0_0_1"/>
<dbReference type="InterPro" id="IPR051678">
    <property type="entry name" value="AGP_Transferase"/>
</dbReference>
<dbReference type="InParanoid" id="C4JVK6"/>
<accession>C4JVK6</accession>
<dbReference type="VEuPathDB" id="FungiDB:UREG_06598"/>
<evidence type="ECO:0000259" key="1">
    <source>
        <dbReference type="Pfam" id="PF01636"/>
    </source>
</evidence>
<dbReference type="InterPro" id="IPR011009">
    <property type="entry name" value="Kinase-like_dom_sf"/>
</dbReference>
<protein>
    <recommendedName>
        <fullName evidence="1">Aminoglycoside phosphotransferase domain-containing protein</fullName>
    </recommendedName>
</protein>